<evidence type="ECO:0000313" key="2">
    <source>
        <dbReference type="EMBL" id="KJD33970.1"/>
    </source>
</evidence>
<protein>
    <recommendedName>
        <fullName evidence="1">Putative auto-transporter adhesin head GIN domain-containing protein</fullName>
    </recommendedName>
</protein>
<sequence>MKRVLLIVAMFVVGFAFAQKKEKIKGNKEVIEVYKNLPAYSQLDIADGLEVSLMQTGAAGYRLKTDSNLVDVIKIEVVDSVLKVYTTLHISSSKKLEIHLTSAQINQINLSQGAKLEGQNLIQSDSLGIATLNNSKYNLDVASANLAINMRGNSNGKLIYRGDNLTMGLNDGALVKGNVSATNFDLVINDRADMNIEGNCENLNLIATGSTDIKAKDLNVTHAKINGSNNSDIYVYSNKDLSLYAKGKSNVYVYGNPKINIEGLSDKSQIIKK</sequence>
<reference evidence="2 3" key="1">
    <citation type="journal article" date="2015" name="Antonie Van Leeuwenhoek">
        <title>Tamlana nanhaiensis sp. nov., isolated from surface seawater collected from the South China Sea.</title>
        <authorList>
            <person name="Liu X."/>
            <person name="Lai Q."/>
            <person name="Du Y."/>
            <person name="Li G."/>
            <person name="Sun F."/>
            <person name="Shao Z."/>
        </authorList>
    </citation>
    <scope>NUCLEOTIDE SEQUENCE [LARGE SCALE GENOMIC DNA]</scope>
    <source>
        <strain evidence="2 3">FHC16</strain>
    </source>
</reference>
<dbReference type="OrthoDB" id="1419485at2"/>
<evidence type="ECO:0000259" key="1">
    <source>
        <dbReference type="Pfam" id="PF10988"/>
    </source>
</evidence>
<dbReference type="STRING" id="1382798.PK35_04330"/>
<dbReference type="Proteomes" id="UP000032361">
    <property type="component" value="Unassembled WGS sequence"/>
</dbReference>
<accession>A0A0D7W4B9</accession>
<evidence type="ECO:0000313" key="3">
    <source>
        <dbReference type="Proteomes" id="UP000032361"/>
    </source>
</evidence>
<dbReference type="EMBL" id="JTDV01000002">
    <property type="protein sequence ID" value="KJD33970.1"/>
    <property type="molecule type" value="Genomic_DNA"/>
</dbReference>
<keyword evidence="3" id="KW-1185">Reference proteome</keyword>
<dbReference type="RefSeq" id="WP_044625461.1">
    <property type="nucleotide sequence ID" value="NZ_JTDV01000002.1"/>
</dbReference>
<dbReference type="AlphaFoldDB" id="A0A0D7W4B9"/>
<name>A0A0D7W4B9_9FLAO</name>
<comment type="caution">
    <text evidence="2">The sequence shown here is derived from an EMBL/GenBank/DDBJ whole genome shotgun (WGS) entry which is preliminary data.</text>
</comment>
<dbReference type="PATRIC" id="fig|1382798.3.peg.2042"/>
<feature type="domain" description="Putative auto-transporter adhesin head GIN" evidence="1">
    <location>
        <begin position="162"/>
        <end position="257"/>
    </location>
</feature>
<gene>
    <name evidence="2" type="ORF">PK35_04330</name>
</gene>
<organism evidence="2 3">
    <name type="scientific">Neotamlana nanhaiensis</name>
    <dbReference type="NCBI Taxonomy" id="1382798"/>
    <lineage>
        <taxon>Bacteria</taxon>
        <taxon>Pseudomonadati</taxon>
        <taxon>Bacteroidota</taxon>
        <taxon>Flavobacteriia</taxon>
        <taxon>Flavobacteriales</taxon>
        <taxon>Flavobacteriaceae</taxon>
        <taxon>Neotamlana</taxon>
    </lineage>
</organism>
<dbReference type="Gene3D" id="2.160.20.120">
    <property type="match status" value="1"/>
</dbReference>
<dbReference type="Pfam" id="PF10988">
    <property type="entry name" value="DUF2807"/>
    <property type="match status" value="1"/>
</dbReference>
<proteinExistence type="predicted"/>
<dbReference type="InterPro" id="IPR021255">
    <property type="entry name" value="DUF2807"/>
</dbReference>